<dbReference type="InterPro" id="IPR012349">
    <property type="entry name" value="Split_barrel_FMN-bd"/>
</dbReference>
<dbReference type="EMBL" id="CP108253">
    <property type="protein sequence ID" value="WTU41308.1"/>
    <property type="molecule type" value="Genomic_DNA"/>
</dbReference>
<organism evidence="2">
    <name type="scientific">Streptomyces sp. NBC_00060</name>
    <dbReference type="NCBI Taxonomy" id="2975636"/>
    <lineage>
        <taxon>Bacteria</taxon>
        <taxon>Bacillati</taxon>
        <taxon>Actinomycetota</taxon>
        <taxon>Actinomycetes</taxon>
        <taxon>Kitasatosporales</taxon>
        <taxon>Streptomycetaceae</taxon>
        <taxon>Streptomyces</taxon>
    </lineage>
</organism>
<dbReference type="SUPFAM" id="SSF50475">
    <property type="entry name" value="FMN-binding split barrel"/>
    <property type="match status" value="1"/>
</dbReference>
<reference evidence="2" key="1">
    <citation type="submission" date="2022-10" db="EMBL/GenBank/DDBJ databases">
        <title>The complete genomes of actinobacterial strains from the NBC collection.</title>
        <authorList>
            <person name="Joergensen T.S."/>
            <person name="Alvarez Arevalo M."/>
            <person name="Sterndorff E.B."/>
            <person name="Faurdal D."/>
            <person name="Vuksanovic O."/>
            <person name="Mourched A.-S."/>
            <person name="Charusanti P."/>
            <person name="Shaw S."/>
            <person name="Blin K."/>
            <person name="Weber T."/>
        </authorList>
    </citation>
    <scope>NUCLEOTIDE SEQUENCE</scope>
    <source>
        <strain evidence="2">NBC_00060</strain>
    </source>
</reference>
<dbReference type="InterPro" id="IPR011576">
    <property type="entry name" value="Pyridox_Oxase_N"/>
</dbReference>
<dbReference type="Pfam" id="PF01243">
    <property type="entry name" value="PNPOx_N"/>
    <property type="match status" value="1"/>
</dbReference>
<accession>A0AAU2H2V6</accession>
<dbReference type="Gene3D" id="2.30.110.10">
    <property type="entry name" value="Electron Transport, Fmn-binding Protein, Chain A"/>
    <property type="match status" value="1"/>
</dbReference>
<protein>
    <submittedName>
        <fullName evidence="2">Pyridoxamine 5'-phosphate oxidase family protein</fullName>
    </submittedName>
</protein>
<gene>
    <name evidence="2" type="ORF">OHV25_17825</name>
</gene>
<sequence>MTPSATPSAARTLDERIKDTREHFENDVDTWVSTASADGTPYLVPLSFLWDGTTFLISTVRTAPTSRNLVANAAVRLAFGATRDVVLVEGNAVPVEEGVLEPESADAFAAKTGFDPREEKQEYLYFHVAPQRVQAWREVNELAGRTLMKDGAWLA</sequence>
<name>A0AAU2H2V6_9ACTN</name>
<feature type="domain" description="Pyridoxamine 5'-phosphate oxidase N-terminal" evidence="1">
    <location>
        <begin position="31"/>
        <end position="136"/>
    </location>
</feature>
<evidence type="ECO:0000259" key="1">
    <source>
        <dbReference type="Pfam" id="PF01243"/>
    </source>
</evidence>
<evidence type="ECO:0000313" key="2">
    <source>
        <dbReference type="EMBL" id="WTU41308.1"/>
    </source>
</evidence>
<dbReference type="AlphaFoldDB" id="A0AAU2H2V6"/>
<proteinExistence type="predicted"/>